<proteinExistence type="inferred from homology"/>
<evidence type="ECO:0000256" key="1">
    <source>
        <dbReference type="ARBA" id="ARBA00006438"/>
    </source>
</evidence>
<dbReference type="GO" id="GO:2000060">
    <property type="term" value="P:positive regulation of ubiquitin-dependent protein catabolic process"/>
    <property type="evidence" value="ECO:0007669"/>
    <property type="project" value="TreeGrafter"/>
</dbReference>
<comment type="caution">
    <text evidence="5">The sequence shown here is derived from an EMBL/GenBank/DDBJ whole genome shotgun (WGS) entry which is preliminary data.</text>
</comment>
<organism evidence="5 6">
    <name type="scientific">Kingdonia uniflora</name>
    <dbReference type="NCBI Taxonomy" id="39325"/>
    <lineage>
        <taxon>Eukaryota</taxon>
        <taxon>Viridiplantae</taxon>
        <taxon>Streptophyta</taxon>
        <taxon>Embryophyta</taxon>
        <taxon>Tracheophyta</taxon>
        <taxon>Spermatophyta</taxon>
        <taxon>Magnoliopsida</taxon>
        <taxon>Ranunculales</taxon>
        <taxon>Circaeasteraceae</taxon>
        <taxon>Kingdonia</taxon>
    </lineage>
</organism>
<dbReference type="InterPro" id="IPR048349">
    <property type="entry name" value="CCDC22_N"/>
</dbReference>
<feature type="compositionally biased region" description="Basic and acidic residues" evidence="2">
    <location>
        <begin position="140"/>
        <end position="157"/>
    </location>
</feature>
<feature type="compositionally biased region" description="Polar residues" evidence="2">
    <location>
        <begin position="128"/>
        <end position="139"/>
    </location>
</feature>
<evidence type="ECO:0000259" key="4">
    <source>
        <dbReference type="Pfam" id="PF21674"/>
    </source>
</evidence>
<feature type="compositionally biased region" description="Basic and acidic residues" evidence="2">
    <location>
        <begin position="221"/>
        <end position="232"/>
    </location>
</feature>
<reference evidence="5 6" key="1">
    <citation type="journal article" date="2020" name="IScience">
        <title>Genome Sequencing of the Endangered Kingdonia uniflora (Circaeasteraceae, Ranunculales) Reveals Potential Mechanisms of Evolutionary Specialization.</title>
        <authorList>
            <person name="Sun Y."/>
            <person name="Deng T."/>
            <person name="Zhang A."/>
            <person name="Moore M.J."/>
            <person name="Landis J.B."/>
            <person name="Lin N."/>
            <person name="Zhang H."/>
            <person name="Zhang X."/>
            <person name="Huang J."/>
            <person name="Zhang X."/>
            <person name="Sun H."/>
            <person name="Wang H."/>
        </authorList>
    </citation>
    <scope>NUCLEOTIDE SEQUENCE [LARGE SCALE GENOMIC DNA]</scope>
    <source>
        <strain evidence="5">TB1705</strain>
        <tissue evidence="5">Leaf</tissue>
    </source>
</reference>
<feature type="domain" description="CCDC22 coiled-coil" evidence="3">
    <location>
        <begin position="299"/>
        <end position="468"/>
    </location>
</feature>
<protein>
    <recommendedName>
        <fullName evidence="7">Coiled-coil domain-containing protein 22 homolog</fullName>
    </recommendedName>
</protein>
<evidence type="ECO:0000256" key="2">
    <source>
        <dbReference type="SAM" id="MobiDB-lite"/>
    </source>
</evidence>
<comment type="similarity">
    <text evidence="1">Belongs to the CCDC22 family.</text>
</comment>
<dbReference type="Pfam" id="PF21674">
    <property type="entry name" value="CCDC22_N"/>
    <property type="match status" value="1"/>
</dbReference>
<evidence type="ECO:0000313" key="5">
    <source>
        <dbReference type="EMBL" id="KAF6153822.1"/>
    </source>
</evidence>
<dbReference type="PANTHER" id="PTHR15668">
    <property type="entry name" value="JM1 PROTEIN"/>
    <property type="match status" value="1"/>
</dbReference>
<dbReference type="GO" id="GO:0097602">
    <property type="term" value="F:cullin family protein binding"/>
    <property type="evidence" value="ECO:0007669"/>
    <property type="project" value="TreeGrafter"/>
</dbReference>
<accession>A0A7J7MG80</accession>
<name>A0A7J7MG80_9MAGN</name>
<evidence type="ECO:0000313" key="6">
    <source>
        <dbReference type="Proteomes" id="UP000541444"/>
    </source>
</evidence>
<evidence type="ECO:0008006" key="7">
    <source>
        <dbReference type="Google" id="ProtNLM"/>
    </source>
</evidence>
<gene>
    <name evidence="5" type="ORF">GIB67_001055</name>
</gene>
<feature type="domain" description="CCDC22 N-terminal" evidence="4">
    <location>
        <begin position="1"/>
        <end position="108"/>
    </location>
</feature>
<keyword evidence="6" id="KW-1185">Reference proteome</keyword>
<sequence length="493" mass="55854">MDEAQEILLTSLNNSGVSLPIGVSNIQTLNPNSLVSICAQSLNLIHNNSLSFPDSLPESRAERFKICTDIASAVTSLGYRGEISFHQFLYPSEDDSYKLIRFLVERLSGASGKGESFDKEKIGAKAQAENSKSEASQNDMTKKLDNRVVDQNDKKPSLLETAVDNRVVDQKDEPTIEGAMEGLMDSRNASTNRESVASGEDPLATALTQSMSSLQKQSSKRGKESVDTQSKEKMPTLKLTAKALEFQSLEDGHDLLKATFKMRMDDQKPTRIYINELNKNVSVKPVEEEKMRPEVLVHTQNGKEKLPNMKEVELVTEAVILEIRKREKEISKLSTELEKQPKVASRRSYIQRITEITKNSRKQDADIERILKETRELQMESNSIQERLHRAYAVVDETLFRYDAGFYRVAIHTRRPIWEARKDPVREQAYNLLTSVHGSFEQISEKIIATDRLRREISEQETKVAALATRSLNPDKLQADLDAIRKENELLEK</sequence>
<dbReference type="InterPro" id="IPR048348">
    <property type="entry name" value="CCDC22_CC"/>
</dbReference>
<dbReference type="EMBL" id="JACGCM010001557">
    <property type="protein sequence ID" value="KAF6153822.1"/>
    <property type="molecule type" value="Genomic_DNA"/>
</dbReference>
<dbReference type="Proteomes" id="UP000541444">
    <property type="component" value="Unassembled WGS sequence"/>
</dbReference>
<evidence type="ECO:0000259" key="3">
    <source>
        <dbReference type="Pfam" id="PF05667"/>
    </source>
</evidence>
<feature type="region of interest" description="Disordered" evidence="2">
    <location>
        <begin position="111"/>
        <end position="232"/>
    </location>
</feature>
<dbReference type="OrthoDB" id="10266736at2759"/>
<dbReference type="InterPro" id="IPR008530">
    <property type="entry name" value="CCDC22"/>
</dbReference>
<dbReference type="Pfam" id="PF05667">
    <property type="entry name" value="CCDC22_CC"/>
    <property type="match status" value="1"/>
</dbReference>
<dbReference type="AlphaFoldDB" id="A0A7J7MG80"/>
<dbReference type="PANTHER" id="PTHR15668:SF4">
    <property type="entry name" value="COILED-COIL DOMAIN-CONTAINING PROTEIN 22"/>
    <property type="match status" value="1"/>
</dbReference>